<sequence>MNSDKSIVIVGAGPTGLTAAILLCLRGYDPVVLDRRPNLVGYPAAHVANTRSMEVFAEIGVADRVLEQGDGSALSGLVVWVESLAGREYGKLTIQGAALDDRGPLSAYQSVNIPQTNLEAILSDRLVELGGTVRFGQEVIAARNISGGATVEVRAVADDALTTMKCDWVLGCDGAGSAVRRSMGIEMEGPQTIARFMTIYFDADLDLFRKGRRGILYWIGGPEVRGVFISFDKIGRSWAMLVPVGDLAVEAFSDAAAVNIVKKAIGSDDVVIELQGVSSWNMSAQVATAYRHGRILLAGDACHRFPPTGGLGMNTGIQDAHNLIWKLCAVLEGGADDTLLNTYEEERRPIARRNTDQSVNNLMKMAMIDEALGIQTLAPIAQDAAEGPIATWPDEVLGIDGNNSEAATKRSAVQHAIDEQAEHFAQGAGVDLGFTYTTGVLVPDGSEPPSSEPCDYHPDAHPGSRLPFSSIDGRFEASTLDRVAPQGVTLFALAPAWGSRAAAASRETGVAVSVVIFGPAGVDLGANAAVLLGISEDGAVAVRPDGHVLWRTQAHDAGSEIELVRAFRLCGRKPRSERSHLANG</sequence>
<dbReference type="AlphaFoldDB" id="A0A975Q2N2"/>
<feature type="transmembrane region" description="Helical" evidence="4">
    <location>
        <begin position="7"/>
        <end position="28"/>
    </location>
</feature>
<dbReference type="KEGG" id="spph:KFK14_07125"/>
<evidence type="ECO:0000256" key="2">
    <source>
        <dbReference type="ARBA" id="ARBA00022630"/>
    </source>
</evidence>
<dbReference type="EMBL" id="CP073910">
    <property type="protein sequence ID" value="QUT07180.1"/>
    <property type="molecule type" value="Genomic_DNA"/>
</dbReference>
<dbReference type="GO" id="GO:0071949">
    <property type="term" value="F:FAD binding"/>
    <property type="evidence" value="ECO:0007669"/>
    <property type="project" value="InterPro"/>
</dbReference>
<evidence type="ECO:0000256" key="4">
    <source>
        <dbReference type="SAM" id="Phobius"/>
    </source>
</evidence>
<keyword evidence="4" id="KW-0472">Membrane</keyword>
<keyword evidence="4" id="KW-0812">Transmembrane</keyword>
<dbReference type="Pfam" id="PF21274">
    <property type="entry name" value="Rng_hyd_C"/>
    <property type="match status" value="1"/>
</dbReference>
<dbReference type="PANTHER" id="PTHR43004">
    <property type="entry name" value="TRK SYSTEM POTASSIUM UPTAKE PROTEIN"/>
    <property type="match status" value="1"/>
</dbReference>
<dbReference type="SUPFAM" id="SSF51905">
    <property type="entry name" value="FAD/NAD(P)-binding domain"/>
    <property type="match status" value="1"/>
</dbReference>
<dbReference type="InterPro" id="IPR002938">
    <property type="entry name" value="FAD-bd"/>
</dbReference>
<reference evidence="6" key="1">
    <citation type="submission" date="2021-04" db="EMBL/GenBank/DDBJ databases">
        <title>Isolation of p-tert-butylphenol degrading bacteria Sphingobium phenoxybenzoativorans Tas13 from active sludge.</title>
        <authorList>
            <person name="Li Y."/>
        </authorList>
    </citation>
    <scope>NUCLEOTIDE SEQUENCE</scope>
    <source>
        <strain evidence="6">Tas13</strain>
    </source>
</reference>
<evidence type="ECO:0000256" key="1">
    <source>
        <dbReference type="ARBA" id="ARBA00001974"/>
    </source>
</evidence>
<dbReference type="InterPro" id="IPR036188">
    <property type="entry name" value="FAD/NAD-bd_sf"/>
</dbReference>
<keyword evidence="2" id="KW-0285">Flavoprotein</keyword>
<dbReference type="InterPro" id="IPR050641">
    <property type="entry name" value="RIFMO-like"/>
</dbReference>
<keyword evidence="6" id="KW-0503">Monooxygenase</keyword>
<dbReference type="Gene3D" id="3.50.50.60">
    <property type="entry name" value="FAD/NAD(P)-binding domain"/>
    <property type="match status" value="1"/>
</dbReference>
<keyword evidence="3" id="KW-0274">FAD</keyword>
<evidence type="ECO:0000259" key="5">
    <source>
        <dbReference type="Pfam" id="PF01494"/>
    </source>
</evidence>
<dbReference type="RefSeq" id="WP_212610387.1">
    <property type="nucleotide sequence ID" value="NZ_CP073910.1"/>
</dbReference>
<accession>A0A975Q2N2</accession>
<feature type="domain" description="FAD-binding" evidence="5">
    <location>
        <begin position="6"/>
        <end position="358"/>
    </location>
</feature>
<dbReference type="PANTHER" id="PTHR43004:SF19">
    <property type="entry name" value="BINDING MONOOXYGENASE, PUTATIVE (JCVI)-RELATED"/>
    <property type="match status" value="1"/>
</dbReference>
<dbReference type="Gene3D" id="3.40.30.120">
    <property type="match status" value="1"/>
</dbReference>
<dbReference type="Proteomes" id="UP000681425">
    <property type="component" value="Chromosome"/>
</dbReference>
<evidence type="ECO:0000256" key="3">
    <source>
        <dbReference type="ARBA" id="ARBA00022827"/>
    </source>
</evidence>
<keyword evidence="6" id="KW-0560">Oxidoreductase</keyword>
<gene>
    <name evidence="6" type="ORF">KFK14_07125</name>
</gene>
<keyword evidence="7" id="KW-1185">Reference proteome</keyword>
<dbReference type="GO" id="GO:0016709">
    <property type="term" value="F:oxidoreductase activity, acting on paired donors, with incorporation or reduction of molecular oxygen, NAD(P)H as one donor, and incorporation of one atom of oxygen"/>
    <property type="evidence" value="ECO:0007669"/>
    <property type="project" value="UniProtKB-ARBA"/>
</dbReference>
<dbReference type="Pfam" id="PF01494">
    <property type="entry name" value="FAD_binding_3"/>
    <property type="match status" value="1"/>
</dbReference>
<dbReference type="Gene3D" id="3.30.9.10">
    <property type="entry name" value="D-Amino Acid Oxidase, subunit A, domain 2"/>
    <property type="match status" value="1"/>
</dbReference>
<proteinExistence type="predicted"/>
<organism evidence="6 7">
    <name type="scientific">Sphingobium phenoxybenzoativorans</name>
    <dbReference type="NCBI Taxonomy" id="1592790"/>
    <lineage>
        <taxon>Bacteria</taxon>
        <taxon>Pseudomonadati</taxon>
        <taxon>Pseudomonadota</taxon>
        <taxon>Alphaproteobacteria</taxon>
        <taxon>Sphingomonadales</taxon>
        <taxon>Sphingomonadaceae</taxon>
        <taxon>Sphingobium</taxon>
    </lineage>
</organism>
<keyword evidence="4" id="KW-1133">Transmembrane helix</keyword>
<evidence type="ECO:0000313" key="7">
    <source>
        <dbReference type="Proteomes" id="UP000681425"/>
    </source>
</evidence>
<protein>
    <submittedName>
        <fullName evidence="6">FAD-dependent monooxygenase</fullName>
    </submittedName>
</protein>
<dbReference type="PRINTS" id="PR00420">
    <property type="entry name" value="RNGMNOXGNASE"/>
</dbReference>
<comment type="cofactor">
    <cofactor evidence="1">
        <name>FAD</name>
        <dbReference type="ChEBI" id="CHEBI:57692"/>
    </cofactor>
</comment>
<evidence type="ECO:0000313" key="6">
    <source>
        <dbReference type="EMBL" id="QUT07180.1"/>
    </source>
</evidence>
<name>A0A975Q2N2_9SPHN</name>